<feature type="signal peptide" evidence="1">
    <location>
        <begin position="1"/>
        <end position="32"/>
    </location>
</feature>
<comment type="caution">
    <text evidence="2">The sequence shown here is derived from an EMBL/GenBank/DDBJ whole genome shotgun (WGS) entry which is preliminary data.</text>
</comment>
<keyword evidence="3" id="KW-1185">Reference proteome</keyword>
<dbReference type="AlphaFoldDB" id="A0A369QAI3"/>
<proteinExistence type="predicted"/>
<evidence type="ECO:0000313" key="3">
    <source>
        <dbReference type="Proteomes" id="UP000253727"/>
    </source>
</evidence>
<reference evidence="2 3" key="1">
    <citation type="submission" date="2018-04" db="EMBL/GenBank/DDBJ databases">
        <title>Altererythrobacter sp. HME9302 genome sequencing and assembly.</title>
        <authorList>
            <person name="Kang H."/>
            <person name="Kim H."/>
            <person name="Joh K."/>
        </authorList>
    </citation>
    <scope>NUCLEOTIDE SEQUENCE [LARGE SCALE GENOMIC DNA]</scope>
    <source>
        <strain evidence="2 3">HME9302</strain>
    </source>
</reference>
<accession>A0A369QAI3</accession>
<evidence type="ECO:0000256" key="1">
    <source>
        <dbReference type="SAM" id="SignalP"/>
    </source>
</evidence>
<sequence>MRAAGARFDRWVVVGAAAALALSSALSVPAFAKDSLGIFGKWAAFRDADTPRCYAIARARPSGVSRANEPYASVGNWPTRKIRGQVYFRLSHDVAANGKVTLSVSDKTIALSANGANAWAQNRSGDAAIVAAMRSASRMTVRGTRANGRRFSDIYDLSGAATAMDAATVACARR</sequence>
<name>A0A369QAI3_9SPHN</name>
<dbReference type="Proteomes" id="UP000253727">
    <property type="component" value="Unassembled WGS sequence"/>
</dbReference>
<dbReference type="EMBL" id="QBKA01000002">
    <property type="protein sequence ID" value="RDC60226.1"/>
    <property type="molecule type" value="Genomic_DNA"/>
</dbReference>
<organism evidence="2 3">
    <name type="scientific">Alteripontixanthobacter maritimus</name>
    <dbReference type="NCBI Taxonomy" id="2161824"/>
    <lineage>
        <taxon>Bacteria</taxon>
        <taxon>Pseudomonadati</taxon>
        <taxon>Pseudomonadota</taxon>
        <taxon>Alphaproteobacteria</taxon>
        <taxon>Sphingomonadales</taxon>
        <taxon>Erythrobacteraceae</taxon>
        <taxon>Alteripontixanthobacter</taxon>
    </lineage>
</organism>
<protein>
    <submittedName>
        <fullName evidence="2">Uncharacterized protein</fullName>
    </submittedName>
</protein>
<keyword evidence="1" id="KW-0732">Signal</keyword>
<feature type="chain" id="PRO_5016853193" evidence="1">
    <location>
        <begin position="33"/>
        <end position="174"/>
    </location>
</feature>
<gene>
    <name evidence="2" type="ORF">HME9302_01427</name>
</gene>
<evidence type="ECO:0000313" key="2">
    <source>
        <dbReference type="EMBL" id="RDC60226.1"/>
    </source>
</evidence>